<organism evidence="2 3">
    <name type="scientific">Dactylonectria estremocensis</name>
    <dbReference type="NCBI Taxonomy" id="1079267"/>
    <lineage>
        <taxon>Eukaryota</taxon>
        <taxon>Fungi</taxon>
        <taxon>Dikarya</taxon>
        <taxon>Ascomycota</taxon>
        <taxon>Pezizomycotina</taxon>
        <taxon>Sordariomycetes</taxon>
        <taxon>Hypocreomycetidae</taxon>
        <taxon>Hypocreales</taxon>
        <taxon>Nectriaceae</taxon>
        <taxon>Dactylonectria</taxon>
    </lineage>
</organism>
<protein>
    <submittedName>
        <fullName evidence="2">Uncharacterized protein</fullName>
    </submittedName>
</protein>
<proteinExistence type="predicted"/>
<feature type="transmembrane region" description="Helical" evidence="1">
    <location>
        <begin position="226"/>
        <end position="252"/>
    </location>
</feature>
<sequence>MDFEQEVERHLFYIKSSAVLVGIVILPLLILWITSLYQVRRENDPARVAFTYMKVAFALAILTSISQSAHLALKIAVLKKPASRAWDDFPDHLNDLSTRLEILSTALLDVTDIFLILTLFELGNGFLICFMGKRSSAHLVIRYITLVPSAVILYLTIATYLKGFSTWSKILCLNEDNEQRVLNDFEELEAWDTPLLVVWSIASVLLFAYASFVVRKARDKPLLLSSAMIFLVATILNLTNPVRHLAVVILGLDKDVYLLTGDYYIADTILDYWVRLFTLVLVFIVGVRNDDGLWTTAPQQPESTKGECDTMQKSEQYEEFLEGMAHDEKEEKASQG</sequence>
<evidence type="ECO:0000313" key="2">
    <source>
        <dbReference type="EMBL" id="KAH7111919.1"/>
    </source>
</evidence>
<keyword evidence="1" id="KW-0472">Membrane</keyword>
<dbReference type="EMBL" id="JAGMUU010000053">
    <property type="protein sequence ID" value="KAH7111919.1"/>
    <property type="molecule type" value="Genomic_DNA"/>
</dbReference>
<feature type="transmembrane region" description="Helical" evidence="1">
    <location>
        <begin position="113"/>
        <end position="132"/>
    </location>
</feature>
<reference evidence="2" key="1">
    <citation type="journal article" date="2021" name="Nat. Commun.">
        <title>Genetic determinants of endophytism in the Arabidopsis root mycobiome.</title>
        <authorList>
            <person name="Mesny F."/>
            <person name="Miyauchi S."/>
            <person name="Thiergart T."/>
            <person name="Pickel B."/>
            <person name="Atanasova L."/>
            <person name="Karlsson M."/>
            <person name="Huettel B."/>
            <person name="Barry K.W."/>
            <person name="Haridas S."/>
            <person name="Chen C."/>
            <person name="Bauer D."/>
            <person name="Andreopoulos W."/>
            <person name="Pangilinan J."/>
            <person name="LaButti K."/>
            <person name="Riley R."/>
            <person name="Lipzen A."/>
            <person name="Clum A."/>
            <person name="Drula E."/>
            <person name="Henrissat B."/>
            <person name="Kohler A."/>
            <person name="Grigoriev I.V."/>
            <person name="Martin F.M."/>
            <person name="Hacquard S."/>
        </authorList>
    </citation>
    <scope>NUCLEOTIDE SEQUENCE</scope>
    <source>
        <strain evidence="2">MPI-CAGE-AT-0021</strain>
    </source>
</reference>
<accession>A0A9P9I9W8</accession>
<feature type="transmembrane region" description="Helical" evidence="1">
    <location>
        <begin position="196"/>
        <end position="214"/>
    </location>
</feature>
<dbReference type="Proteomes" id="UP000717696">
    <property type="component" value="Unassembled WGS sequence"/>
</dbReference>
<evidence type="ECO:0000256" key="1">
    <source>
        <dbReference type="SAM" id="Phobius"/>
    </source>
</evidence>
<feature type="transmembrane region" description="Helical" evidence="1">
    <location>
        <begin position="139"/>
        <end position="161"/>
    </location>
</feature>
<feature type="transmembrane region" description="Helical" evidence="1">
    <location>
        <begin position="272"/>
        <end position="289"/>
    </location>
</feature>
<evidence type="ECO:0000313" key="3">
    <source>
        <dbReference type="Proteomes" id="UP000717696"/>
    </source>
</evidence>
<keyword evidence="1" id="KW-0812">Transmembrane</keyword>
<keyword evidence="3" id="KW-1185">Reference proteome</keyword>
<gene>
    <name evidence="2" type="ORF">B0J13DRAFT_576222</name>
</gene>
<dbReference type="AlphaFoldDB" id="A0A9P9I9W8"/>
<feature type="transmembrane region" description="Helical" evidence="1">
    <location>
        <begin position="12"/>
        <end position="34"/>
    </location>
</feature>
<feature type="transmembrane region" description="Helical" evidence="1">
    <location>
        <begin position="55"/>
        <end position="77"/>
    </location>
</feature>
<comment type="caution">
    <text evidence="2">The sequence shown here is derived from an EMBL/GenBank/DDBJ whole genome shotgun (WGS) entry which is preliminary data.</text>
</comment>
<keyword evidence="1" id="KW-1133">Transmembrane helix</keyword>
<name>A0A9P9I9W8_9HYPO</name>
<dbReference type="OrthoDB" id="5217806at2759"/>